<comment type="caution">
    <text evidence="1">The sequence shown here is derived from an EMBL/GenBank/DDBJ whole genome shotgun (WGS) entry which is preliminary data.</text>
</comment>
<reference evidence="1" key="1">
    <citation type="journal article" date="2023" name="Insect Mol. Biol.">
        <title>Genome sequencing provides insights into the evolution of gene families encoding plant cell wall-degrading enzymes in longhorned beetles.</title>
        <authorList>
            <person name="Shin N.R."/>
            <person name="Okamura Y."/>
            <person name="Kirsch R."/>
            <person name="Pauchet Y."/>
        </authorList>
    </citation>
    <scope>NUCLEOTIDE SEQUENCE</scope>
    <source>
        <strain evidence="1">MMC_N1</strain>
    </source>
</reference>
<dbReference type="EMBL" id="JAPWTJ010002228">
    <property type="protein sequence ID" value="KAJ8967179.1"/>
    <property type="molecule type" value="Genomic_DNA"/>
</dbReference>
<evidence type="ECO:0000313" key="1">
    <source>
        <dbReference type="EMBL" id="KAJ8967179.1"/>
    </source>
</evidence>
<name>A0ABQ9IWH9_9CUCU</name>
<accession>A0ABQ9IWH9</accession>
<gene>
    <name evidence="1" type="ORF">NQ317_006525</name>
</gene>
<proteinExistence type="predicted"/>
<keyword evidence="2" id="KW-1185">Reference proteome</keyword>
<protein>
    <submittedName>
        <fullName evidence="1">Uncharacterized protein</fullName>
    </submittedName>
</protein>
<evidence type="ECO:0000313" key="2">
    <source>
        <dbReference type="Proteomes" id="UP001162164"/>
    </source>
</evidence>
<organism evidence="1 2">
    <name type="scientific">Molorchus minor</name>
    <dbReference type="NCBI Taxonomy" id="1323400"/>
    <lineage>
        <taxon>Eukaryota</taxon>
        <taxon>Metazoa</taxon>
        <taxon>Ecdysozoa</taxon>
        <taxon>Arthropoda</taxon>
        <taxon>Hexapoda</taxon>
        <taxon>Insecta</taxon>
        <taxon>Pterygota</taxon>
        <taxon>Neoptera</taxon>
        <taxon>Endopterygota</taxon>
        <taxon>Coleoptera</taxon>
        <taxon>Polyphaga</taxon>
        <taxon>Cucujiformia</taxon>
        <taxon>Chrysomeloidea</taxon>
        <taxon>Cerambycidae</taxon>
        <taxon>Lamiinae</taxon>
        <taxon>Monochamini</taxon>
        <taxon>Molorchus</taxon>
    </lineage>
</organism>
<sequence length="87" mass="10300">MDVDREQLKSDDEEGEIVWPNMKGIFTTGINIFDKQEQEKLQERAKRFPLKPDEIHNFTDADLEQLHESLGHHRKTQTMLDSRLLTH</sequence>
<dbReference type="Proteomes" id="UP001162164">
    <property type="component" value="Unassembled WGS sequence"/>
</dbReference>